<sequence length="638" mass="72465">MGTRFFLNSSSQLVNRDGLKEKLISIDNTTLILPCSDEWDLNSQIQQHDHKIMQQLLADHEGIVLYFISSSSQLCLLGKIWFDLNTWIFYRIRVKSWIQIAARDNVPPQKIFNYALSNTVTNKVILLSDEDFCGNLINEKVKPTLIIPSAVLFVKSNEKDFFTKFHSIIDLKTALRRETPGIDEWIAKNRYGCCPSLDEYIFACRISLKALNDWIHCATQILDKDSYFTMASPKYHCQAEFKSEADCQFDTESSFLPVILANQKSLVEQNQIVDSSRLLSYWNPAIFSPIYTSSVFTDQKILGHLANIQGMAYCDLQSEISKRLKLGRIIDNLIHDHKMHGEIHTEPRMIFEGHPISMQSFPLDKPEFERKISNAYDLTVDICNTNDAEIMDLEELVTKIKSNKERMLSLSWDKILIKHFKISRNAFNKILRHLDLSANSPNPRGKPSFNNWFEKLISHNSWGTAEIDISNSTSSWYRRAVGEHDNVKTSLLLINRFILAITGSTKMSLIPMPADFVVPSCCEPRALFNPTRKRPRDCTGDANPFNSGKPLSIQQEKKRKIFGANISSSVEATNPQGTEATQADNPIFKSSPLSQSSGKTMHLDWIDVSTSSEPAASQESLCSQESQAKNTSQDRQLG</sequence>
<feature type="compositionally biased region" description="Polar residues" evidence="1">
    <location>
        <begin position="608"/>
        <end position="638"/>
    </location>
</feature>
<gene>
    <name evidence="2" type="ORF">GSOID_T00020193001</name>
</gene>
<reference evidence="2" key="1">
    <citation type="journal article" date="2010" name="Science">
        <title>Plasticity of animal genome architecture unmasked by rapid evolution of a pelagic tunicate.</title>
        <authorList>
            <person name="Denoeud F."/>
            <person name="Henriet S."/>
            <person name="Mungpakdee S."/>
            <person name="Aury J.M."/>
            <person name="Da Silva C."/>
            <person name="Brinkmann H."/>
            <person name="Mikhaleva J."/>
            <person name="Olsen L.C."/>
            <person name="Jubin C."/>
            <person name="Canestro C."/>
            <person name="Bouquet J.M."/>
            <person name="Danks G."/>
            <person name="Poulain J."/>
            <person name="Campsteijn C."/>
            <person name="Adamski M."/>
            <person name="Cross I."/>
            <person name="Yadetie F."/>
            <person name="Muffato M."/>
            <person name="Louis A."/>
            <person name="Butcher S."/>
            <person name="Tsagkogeorga G."/>
            <person name="Konrad A."/>
            <person name="Singh S."/>
            <person name="Jensen M.F."/>
            <person name="Cong E.H."/>
            <person name="Eikeseth-Otteraa H."/>
            <person name="Noel B."/>
            <person name="Anthouard V."/>
            <person name="Porcel B.M."/>
            <person name="Kachouri-Lafond R."/>
            <person name="Nishino A."/>
            <person name="Ugolini M."/>
            <person name="Chourrout P."/>
            <person name="Nishida H."/>
            <person name="Aasland R."/>
            <person name="Huzurbazar S."/>
            <person name="Westhof E."/>
            <person name="Delsuc F."/>
            <person name="Lehrach H."/>
            <person name="Reinhardt R."/>
            <person name="Weissenbach J."/>
            <person name="Roy S.W."/>
            <person name="Artiguenave F."/>
            <person name="Postlethwait J.H."/>
            <person name="Manak J.R."/>
            <person name="Thompson E.M."/>
            <person name="Jaillon O."/>
            <person name="Du Pasquier L."/>
            <person name="Boudinot P."/>
            <person name="Liberles D.A."/>
            <person name="Volff J.N."/>
            <person name="Philippe H."/>
            <person name="Lenhard B."/>
            <person name="Roest Crollius H."/>
            <person name="Wincker P."/>
            <person name="Chourrout D."/>
        </authorList>
    </citation>
    <scope>NUCLEOTIDE SEQUENCE [LARGE SCALE GENOMIC DNA]</scope>
</reference>
<evidence type="ECO:0000256" key="1">
    <source>
        <dbReference type="SAM" id="MobiDB-lite"/>
    </source>
</evidence>
<dbReference type="AlphaFoldDB" id="E4YVY3"/>
<dbReference type="Proteomes" id="UP000011014">
    <property type="component" value="Unassembled WGS sequence"/>
</dbReference>
<protein>
    <submittedName>
        <fullName evidence="2">Uncharacterized protein</fullName>
    </submittedName>
</protein>
<organism evidence="2">
    <name type="scientific">Oikopleura dioica</name>
    <name type="common">Tunicate</name>
    <dbReference type="NCBI Taxonomy" id="34765"/>
    <lineage>
        <taxon>Eukaryota</taxon>
        <taxon>Metazoa</taxon>
        <taxon>Chordata</taxon>
        <taxon>Tunicata</taxon>
        <taxon>Appendicularia</taxon>
        <taxon>Copelata</taxon>
        <taxon>Oikopleuridae</taxon>
        <taxon>Oikopleura</taxon>
    </lineage>
</organism>
<proteinExistence type="predicted"/>
<feature type="compositionally biased region" description="Polar residues" evidence="1">
    <location>
        <begin position="569"/>
        <end position="584"/>
    </location>
</feature>
<feature type="region of interest" description="Disordered" evidence="1">
    <location>
        <begin position="569"/>
        <end position="638"/>
    </location>
</feature>
<feature type="region of interest" description="Disordered" evidence="1">
    <location>
        <begin position="529"/>
        <end position="553"/>
    </location>
</feature>
<accession>E4YVY3</accession>
<evidence type="ECO:0000313" key="2">
    <source>
        <dbReference type="EMBL" id="CBY39618.1"/>
    </source>
</evidence>
<name>E4YVY3_OIKDI</name>
<dbReference type="EMBL" id="FN655594">
    <property type="protein sequence ID" value="CBY39618.1"/>
    <property type="molecule type" value="Genomic_DNA"/>
</dbReference>